<protein>
    <submittedName>
        <fullName evidence="1">Uncharacterized protein</fullName>
    </submittedName>
</protein>
<organism evidence="1 2">
    <name type="scientific">Flavobacterium sediminis</name>
    <dbReference type="NCBI Taxonomy" id="2201181"/>
    <lineage>
        <taxon>Bacteria</taxon>
        <taxon>Pseudomonadati</taxon>
        <taxon>Bacteroidota</taxon>
        <taxon>Flavobacteriia</taxon>
        <taxon>Flavobacteriales</taxon>
        <taxon>Flavobacteriaceae</taxon>
        <taxon>Flavobacterium</taxon>
    </lineage>
</organism>
<accession>A0A2U8QXN5</accession>
<sequence length="188" mass="21777">MRYLILFLLTSVTLFSQSKRCKYEIEEKTDSTSLKILKEQLFSEKVFGSKKELIQATLLNNNGIPTLGLQIVEKNTIFIPTKCLNRSSKVILQLENGKIVTLLSINEDICSALSYIEEDKANIRILNAYFVFTKQNYDELKSSPVSLMRIQFSGESQDYIIKKEIQSELLKETFYPSRLFMDYLKCIE</sequence>
<dbReference type="AlphaFoldDB" id="A0A2U8QXN5"/>
<evidence type="ECO:0000313" key="2">
    <source>
        <dbReference type="Proteomes" id="UP000245429"/>
    </source>
</evidence>
<evidence type="ECO:0000313" key="1">
    <source>
        <dbReference type="EMBL" id="AWM14913.1"/>
    </source>
</evidence>
<dbReference type="RefSeq" id="WP_109570251.1">
    <property type="nucleotide sequence ID" value="NZ_CP029463.1"/>
</dbReference>
<name>A0A2U8QXN5_9FLAO</name>
<keyword evidence="2" id="KW-1185">Reference proteome</keyword>
<proteinExistence type="predicted"/>
<reference evidence="1 2" key="1">
    <citation type="submission" date="2018-05" db="EMBL/GenBank/DDBJ databases">
        <title>Flavobacterium sp. MEBiC07310.</title>
        <authorList>
            <person name="Baek K."/>
        </authorList>
    </citation>
    <scope>NUCLEOTIDE SEQUENCE [LARGE SCALE GENOMIC DNA]</scope>
    <source>
        <strain evidence="1 2">MEBiC07310</strain>
    </source>
</reference>
<dbReference type="Proteomes" id="UP000245429">
    <property type="component" value="Chromosome"/>
</dbReference>
<dbReference type="OrthoDB" id="1372254at2"/>
<dbReference type="EMBL" id="CP029463">
    <property type="protein sequence ID" value="AWM14913.1"/>
    <property type="molecule type" value="Genomic_DNA"/>
</dbReference>
<gene>
    <name evidence="1" type="ORF">DI487_14340</name>
</gene>
<dbReference type="KEGG" id="fse:DI487_14340"/>